<keyword evidence="3" id="KW-1133">Transmembrane helix</keyword>
<dbReference type="EMBL" id="CP040442">
    <property type="protein sequence ID" value="QOW10676.1"/>
    <property type="molecule type" value="Genomic_DNA"/>
</dbReference>
<feature type="domain" description="DUF1232" evidence="5">
    <location>
        <begin position="49"/>
        <end position="82"/>
    </location>
</feature>
<dbReference type="GO" id="GO:0012505">
    <property type="term" value="C:endomembrane system"/>
    <property type="evidence" value="ECO:0007669"/>
    <property type="project" value="UniProtKB-SubCell"/>
</dbReference>
<keyword evidence="7" id="KW-1185">Reference proteome</keyword>
<protein>
    <submittedName>
        <fullName evidence="6">DUF1232 domain-containing protein</fullName>
    </submittedName>
</protein>
<evidence type="ECO:0000256" key="4">
    <source>
        <dbReference type="ARBA" id="ARBA00023136"/>
    </source>
</evidence>
<keyword evidence="4" id="KW-0472">Membrane</keyword>
<organism evidence="6 7">
    <name type="scientific">Kaistella flava</name>
    <name type="common">ex Peng et al. 2021</name>
    <dbReference type="NCBI Taxonomy" id="2038776"/>
    <lineage>
        <taxon>Bacteria</taxon>
        <taxon>Pseudomonadati</taxon>
        <taxon>Bacteroidota</taxon>
        <taxon>Flavobacteriia</taxon>
        <taxon>Flavobacteriales</taxon>
        <taxon>Weeksellaceae</taxon>
        <taxon>Chryseobacterium group</taxon>
        <taxon>Kaistella</taxon>
    </lineage>
</organism>
<reference evidence="6 7" key="1">
    <citation type="submission" date="2019-05" db="EMBL/GenBank/DDBJ databases">
        <title>Chryseobacterium sp. isolated from King George Island, maritime Antarctica.</title>
        <authorList>
            <person name="Peng X."/>
        </authorList>
    </citation>
    <scope>NUCLEOTIDE SEQUENCE [LARGE SCALE GENOMIC DNA]</scope>
    <source>
        <strain evidence="6 7">7-3A</strain>
    </source>
</reference>
<dbReference type="AlphaFoldDB" id="A0A7M2Y9B4"/>
<dbReference type="InterPro" id="IPR010652">
    <property type="entry name" value="DUF1232"/>
</dbReference>
<evidence type="ECO:0000256" key="1">
    <source>
        <dbReference type="ARBA" id="ARBA00004127"/>
    </source>
</evidence>
<comment type="subcellular location">
    <subcellularLocation>
        <location evidence="1">Endomembrane system</location>
        <topology evidence="1">Multi-pass membrane protein</topology>
    </subcellularLocation>
</comment>
<dbReference type="Proteomes" id="UP000594195">
    <property type="component" value="Chromosome"/>
</dbReference>
<evidence type="ECO:0000256" key="2">
    <source>
        <dbReference type="ARBA" id="ARBA00022692"/>
    </source>
</evidence>
<sequence>MKMKVSKIQLAKEAFKHKGFIAKIPVIIRMIKSATKKGGYKPHLKDVILPGLVLIYLISPIDLIPDWIPVIGVLDDLALLTFAIPLLVREAEKFVAWEAANKSDDPMIEEAEVIG</sequence>
<evidence type="ECO:0000313" key="6">
    <source>
        <dbReference type="EMBL" id="QOW10676.1"/>
    </source>
</evidence>
<dbReference type="Pfam" id="PF06803">
    <property type="entry name" value="DUF1232"/>
    <property type="match status" value="1"/>
</dbReference>
<gene>
    <name evidence="6" type="ORF">Q73A0000_09965</name>
</gene>
<evidence type="ECO:0000313" key="7">
    <source>
        <dbReference type="Proteomes" id="UP000594195"/>
    </source>
</evidence>
<evidence type="ECO:0000256" key="3">
    <source>
        <dbReference type="ARBA" id="ARBA00022989"/>
    </source>
</evidence>
<dbReference type="KEGG" id="kfa:Q73A0000_09965"/>
<name>A0A7M2Y9B4_9FLAO</name>
<accession>A0A7M2Y9B4</accession>
<evidence type="ECO:0000259" key="5">
    <source>
        <dbReference type="Pfam" id="PF06803"/>
    </source>
</evidence>
<keyword evidence="2" id="KW-0812">Transmembrane</keyword>
<proteinExistence type="predicted"/>